<organism evidence="3 4">
    <name type="scientific">Maridesulfovibrio ferrireducens</name>
    <dbReference type="NCBI Taxonomy" id="246191"/>
    <lineage>
        <taxon>Bacteria</taxon>
        <taxon>Pseudomonadati</taxon>
        <taxon>Thermodesulfobacteriota</taxon>
        <taxon>Desulfovibrionia</taxon>
        <taxon>Desulfovibrionales</taxon>
        <taxon>Desulfovibrionaceae</taxon>
        <taxon>Maridesulfovibrio</taxon>
    </lineage>
</organism>
<evidence type="ECO:0000256" key="2">
    <source>
        <dbReference type="SAM" id="Phobius"/>
    </source>
</evidence>
<dbReference type="AlphaFoldDB" id="A0A1G9FBD7"/>
<keyword evidence="2" id="KW-1133">Transmembrane helix</keyword>
<protein>
    <submittedName>
        <fullName evidence="3">Uncharacterized protein</fullName>
    </submittedName>
</protein>
<keyword evidence="2" id="KW-0472">Membrane</keyword>
<dbReference type="Proteomes" id="UP000199053">
    <property type="component" value="Unassembled WGS sequence"/>
</dbReference>
<dbReference type="STRING" id="246191.SAMN05660337_1473"/>
<reference evidence="4" key="1">
    <citation type="submission" date="2016-10" db="EMBL/GenBank/DDBJ databases">
        <authorList>
            <person name="Varghese N."/>
            <person name="Submissions S."/>
        </authorList>
    </citation>
    <scope>NUCLEOTIDE SEQUENCE [LARGE SCALE GENOMIC DNA]</scope>
    <source>
        <strain evidence="4">DSM 16995</strain>
    </source>
</reference>
<name>A0A1G9FBD7_9BACT</name>
<evidence type="ECO:0000256" key="1">
    <source>
        <dbReference type="SAM" id="MobiDB-lite"/>
    </source>
</evidence>
<dbReference type="EMBL" id="FNGA01000002">
    <property type="protein sequence ID" value="SDK85697.1"/>
    <property type="molecule type" value="Genomic_DNA"/>
</dbReference>
<feature type="compositionally biased region" description="Basic and acidic residues" evidence="1">
    <location>
        <begin position="300"/>
        <end position="310"/>
    </location>
</feature>
<feature type="compositionally biased region" description="Low complexity" evidence="1">
    <location>
        <begin position="311"/>
        <end position="330"/>
    </location>
</feature>
<evidence type="ECO:0000313" key="4">
    <source>
        <dbReference type="Proteomes" id="UP000199053"/>
    </source>
</evidence>
<feature type="transmembrane region" description="Helical" evidence="2">
    <location>
        <begin position="196"/>
        <end position="219"/>
    </location>
</feature>
<evidence type="ECO:0000313" key="3">
    <source>
        <dbReference type="EMBL" id="SDK85697.1"/>
    </source>
</evidence>
<feature type="compositionally biased region" description="Low complexity" evidence="1">
    <location>
        <begin position="268"/>
        <end position="283"/>
    </location>
</feature>
<proteinExistence type="predicted"/>
<feature type="region of interest" description="Disordered" evidence="1">
    <location>
        <begin position="235"/>
        <end position="398"/>
    </location>
</feature>
<keyword evidence="4" id="KW-1185">Reference proteome</keyword>
<accession>A0A1G9FBD7</accession>
<sequence length="398" mass="43295">MIYSGKTLILSAILFLLSALTLGAMYLPVVDGHNGFDAMEATFNSLRKGISPPFEELTAANKKNLGKNIIADLTFSDIKITRAATRILLRNKLMVTPKGRTLNVQGDLGYTLQFFISDIRLLYFNKSVELEKKYSMPATQSMFVVDRILKKLAISLASQKMTTQENLTKKIRSEVLVPAYNLRNAPPISETSGITYLALGTFSLLLIATLWDLANLLFFRTITDHSFLRKISGAERREKRAAAKQKAALKKKVAKKPADPKKAAESQTKSAPKPGKPKSAPTKSTKKVADSNNAVKKPRPTADKQVEGQKKIAPARKTAAASPKKTAPATNGKPPKKTVNKAVAQKRTSPEASQKPNKKVTNPAEKNKSAVKAAPAKPKAKTEAPTKAPAPKAVKVKE</sequence>
<keyword evidence="2" id="KW-0812">Transmembrane</keyword>
<gene>
    <name evidence="3" type="ORF">SAMN05660337_1473</name>
</gene>
<feature type="compositionally biased region" description="Low complexity" evidence="1">
    <location>
        <begin position="370"/>
        <end position="398"/>
    </location>
</feature>
<feature type="compositionally biased region" description="Polar residues" evidence="1">
    <location>
        <begin position="346"/>
        <end position="355"/>
    </location>
</feature>